<proteinExistence type="predicted"/>
<dbReference type="Gene3D" id="3.90.550.10">
    <property type="entry name" value="Spore Coat Polysaccharide Biosynthesis Protein SpsA, Chain A"/>
    <property type="match status" value="1"/>
</dbReference>
<evidence type="ECO:0000313" key="2">
    <source>
        <dbReference type="EMBL" id="AJK48155.1"/>
    </source>
</evidence>
<dbReference type="Proteomes" id="UP000031838">
    <property type="component" value="Chromosome 2"/>
</dbReference>
<gene>
    <name evidence="2" type="ORF">BGL_2c00570</name>
</gene>
<evidence type="ECO:0000259" key="1">
    <source>
        <dbReference type="Pfam" id="PF00535"/>
    </source>
</evidence>
<dbReference type="Pfam" id="PF00535">
    <property type="entry name" value="Glycos_transf_2"/>
    <property type="match status" value="1"/>
</dbReference>
<keyword evidence="3" id="KW-1185">Reference proteome</keyword>
<dbReference type="PANTHER" id="PTHR43685">
    <property type="entry name" value="GLYCOSYLTRANSFERASE"/>
    <property type="match status" value="1"/>
</dbReference>
<protein>
    <submittedName>
        <fullName evidence="2">Glycosyltransferase, family 2</fullName>
    </submittedName>
</protein>
<dbReference type="HOGENOM" id="CLU_051639_0_0_4"/>
<dbReference type="PANTHER" id="PTHR43685:SF2">
    <property type="entry name" value="GLYCOSYLTRANSFERASE 2-LIKE DOMAIN-CONTAINING PROTEIN"/>
    <property type="match status" value="1"/>
</dbReference>
<reference evidence="3" key="1">
    <citation type="submission" date="2011-03" db="EMBL/GenBank/DDBJ databases">
        <authorList>
            <person name="Voget S."/>
            <person name="Streit W.R."/>
            <person name="Jaeger K.E."/>
            <person name="Daniel R."/>
        </authorList>
    </citation>
    <scope>NUCLEOTIDE SEQUENCE [LARGE SCALE GENOMIC DNA]</scope>
    <source>
        <strain evidence="3">PG1</strain>
    </source>
</reference>
<sequence length="320" mass="36298">MDMMRTNSKVSICIPTHNRAHLIGECIDSCLAQRHPDIEIVIGDDSAGDATERLIRERYGGDPRIRYARNRPSLGQAPNVTSLFARASGDKILLIHDDDFLLRDGLARLLAQWERHPDLDAAFGNQYVVDQRSRIDRAATRRLNLMFHRRPAAAGLQSQPGRVGLVQMFPNNGWLARADLVKRIGYDDSYGSCCDYVFNTRLCLAARRISYVDDYVSCYRETDVSISRATRHSMRSASLMAWHFVNDLALPPELEPARRLALRRLVPIVVSLYARNHEPRTSLAIALGNLYAYRFGLSPRLYYHLLMMWKGRRGAGAAAR</sequence>
<dbReference type="InterPro" id="IPR050834">
    <property type="entry name" value="Glycosyltransf_2"/>
</dbReference>
<evidence type="ECO:0000313" key="3">
    <source>
        <dbReference type="Proteomes" id="UP000031838"/>
    </source>
</evidence>
<dbReference type="InterPro" id="IPR001173">
    <property type="entry name" value="Glyco_trans_2-like"/>
</dbReference>
<accession>A0A0B6S4B2</accession>
<feature type="domain" description="Glycosyltransferase 2-like" evidence="1">
    <location>
        <begin position="11"/>
        <end position="157"/>
    </location>
</feature>
<dbReference type="InterPro" id="IPR029044">
    <property type="entry name" value="Nucleotide-diphossugar_trans"/>
</dbReference>
<dbReference type="SUPFAM" id="SSF53448">
    <property type="entry name" value="Nucleotide-diphospho-sugar transferases"/>
    <property type="match status" value="1"/>
</dbReference>
<organism evidence="2 3">
    <name type="scientific">Burkholderia plantarii</name>
    <dbReference type="NCBI Taxonomy" id="41899"/>
    <lineage>
        <taxon>Bacteria</taxon>
        <taxon>Pseudomonadati</taxon>
        <taxon>Pseudomonadota</taxon>
        <taxon>Betaproteobacteria</taxon>
        <taxon>Burkholderiales</taxon>
        <taxon>Burkholderiaceae</taxon>
        <taxon>Burkholderia</taxon>
    </lineage>
</organism>
<name>A0A0B6S4B2_BURPL</name>
<dbReference type="KEGG" id="bgp:BGL_2c00570"/>
<dbReference type="AlphaFoldDB" id="A0A0B6S4B2"/>
<dbReference type="GO" id="GO:0016740">
    <property type="term" value="F:transferase activity"/>
    <property type="evidence" value="ECO:0007669"/>
    <property type="project" value="UniProtKB-KW"/>
</dbReference>
<reference evidence="2 3" key="2">
    <citation type="journal article" date="2016" name="Appl. Microbiol. Biotechnol.">
        <title>Mutations improving production and secretion of extracellular lipase by Burkholderia glumae PG1.</title>
        <authorList>
            <person name="Knapp A."/>
            <person name="Voget S."/>
            <person name="Gao R."/>
            <person name="Zaburannyi N."/>
            <person name="Krysciak D."/>
            <person name="Breuer M."/>
            <person name="Hauer B."/>
            <person name="Streit W.R."/>
            <person name="Muller R."/>
            <person name="Daniel R."/>
            <person name="Jaeger K.E."/>
        </authorList>
    </citation>
    <scope>NUCLEOTIDE SEQUENCE [LARGE SCALE GENOMIC DNA]</scope>
    <source>
        <strain evidence="2 3">PG1</strain>
    </source>
</reference>
<dbReference type="EMBL" id="CP002581">
    <property type="protein sequence ID" value="AJK48155.1"/>
    <property type="molecule type" value="Genomic_DNA"/>
</dbReference>
<keyword evidence="2" id="KW-0808">Transferase</keyword>